<dbReference type="PANTHER" id="PTHR31304">
    <property type="entry name" value="LOB DOMAIN-CONTAINING PROTEIN 38"/>
    <property type="match status" value="1"/>
</dbReference>
<dbReference type="Proteomes" id="UP000594638">
    <property type="component" value="Unassembled WGS sequence"/>
</dbReference>
<comment type="similarity">
    <text evidence="1">Belongs to the LOB domain-containing protein family.</text>
</comment>
<evidence type="ECO:0000259" key="3">
    <source>
        <dbReference type="PROSITE" id="PS50891"/>
    </source>
</evidence>
<dbReference type="Pfam" id="PF03195">
    <property type="entry name" value="LOB"/>
    <property type="match status" value="1"/>
</dbReference>
<sequence>MRLSCNGCRVLRKGCSENCSIKSCLQWIKSPESQANATVFLAKFYGRAGLANLINAGPQHLRPAIFRSLLYEACGRIVNPIHGSVGLMCSGSWNLVQNAVEAVLKGNPITQIATDAAETKHGPPFKAYDLRHVNKDENFAGIHGVRSRCRFKRSRGKARASQLSFGSGHEDVNRSLSHESSLSHQSVAAVDKDCREIENLASAGPAESVDSESAHNGNNRVDEGEIVLELTLGALPVKAKGKPKEIKRKKAVDLAEKDDGMYRMELRLDYPASWEA</sequence>
<evidence type="ECO:0000256" key="2">
    <source>
        <dbReference type="SAM" id="MobiDB-lite"/>
    </source>
</evidence>
<proteinExistence type="inferred from homology"/>
<evidence type="ECO:0000256" key="1">
    <source>
        <dbReference type="ARBA" id="ARBA00005474"/>
    </source>
</evidence>
<comment type="caution">
    <text evidence="4">The sequence shown here is derived from an EMBL/GenBank/DDBJ whole genome shotgun (WGS) entry which is preliminary data.</text>
</comment>
<reference evidence="4 5" key="1">
    <citation type="submission" date="2019-12" db="EMBL/GenBank/DDBJ databases">
        <authorList>
            <person name="Alioto T."/>
            <person name="Alioto T."/>
            <person name="Gomez Garrido J."/>
        </authorList>
    </citation>
    <scope>NUCLEOTIDE SEQUENCE [LARGE SCALE GENOMIC DNA]</scope>
</reference>
<dbReference type="InterPro" id="IPR004883">
    <property type="entry name" value="LOB"/>
</dbReference>
<dbReference type="PANTHER" id="PTHR31304:SF9">
    <property type="entry name" value="LOB DOMAIN-CONTAINING PROTEIN 40"/>
    <property type="match status" value="1"/>
</dbReference>
<dbReference type="OrthoDB" id="1922547at2759"/>
<accession>A0A8S0RZ40</accession>
<dbReference type="EMBL" id="CACTIH010003759">
    <property type="protein sequence ID" value="CAA2984290.1"/>
    <property type="molecule type" value="Genomic_DNA"/>
</dbReference>
<gene>
    <name evidence="4" type="ORF">OLEA9_A038989</name>
</gene>
<name>A0A8S0RZ40_OLEEU</name>
<feature type="domain" description="LOB" evidence="3">
    <location>
        <begin position="3"/>
        <end position="109"/>
    </location>
</feature>
<dbReference type="GO" id="GO:0010468">
    <property type="term" value="P:regulation of gene expression"/>
    <property type="evidence" value="ECO:0007669"/>
    <property type="project" value="TreeGrafter"/>
</dbReference>
<feature type="compositionally biased region" description="Basic and acidic residues" evidence="2">
    <location>
        <begin position="168"/>
        <end position="177"/>
    </location>
</feature>
<feature type="region of interest" description="Disordered" evidence="2">
    <location>
        <begin position="160"/>
        <end position="187"/>
    </location>
</feature>
<evidence type="ECO:0000313" key="4">
    <source>
        <dbReference type="EMBL" id="CAA2984290.1"/>
    </source>
</evidence>
<dbReference type="Gramene" id="OE9A038989T1">
    <property type="protein sequence ID" value="OE9A038989C1"/>
    <property type="gene ID" value="OE9A038989"/>
</dbReference>
<keyword evidence="5" id="KW-1185">Reference proteome</keyword>
<protein>
    <recommendedName>
        <fullName evidence="3">LOB domain-containing protein</fullName>
    </recommendedName>
</protein>
<evidence type="ECO:0000313" key="5">
    <source>
        <dbReference type="Proteomes" id="UP000594638"/>
    </source>
</evidence>
<dbReference type="AlphaFoldDB" id="A0A8S0RZ40"/>
<dbReference type="PROSITE" id="PS50891">
    <property type="entry name" value="LOB"/>
    <property type="match status" value="1"/>
</dbReference>
<organism evidence="4 5">
    <name type="scientific">Olea europaea subsp. europaea</name>
    <dbReference type="NCBI Taxonomy" id="158383"/>
    <lineage>
        <taxon>Eukaryota</taxon>
        <taxon>Viridiplantae</taxon>
        <taxon>Streptophyta</taxon>
        <taxon>Embryophyta</taxon>
        <taxon>Tracheophyta</taxon>
        <taxon>Spermatophyta</taxon>
        <taxon>Magnoliopsida</taxon>
        <taxon>eudicotyledons</taxon>
        <taxon>Gunneridae</taxon>
        <taxon>Pentapetalae</taxon>
        <taxon>asterids</taxon>
        <taxon>lamiids</taxon>
        <taxon>Lamiales</taxon>
        <taxon>Oleaceae</taxon>
        <taxon>Oleeae</taxon>
        <taxon>Olea</taxon>
    </lineage>
</organism>